<dbReference type="EMBL" id="CP002360">
    <property type="protein sequence ID" value="AEE96442.1"/>
    <property type="molecule type" value="Genomic_DNA"/>
</dbReference>
<organism evidence="7 8">
    <name type="scientific">Mahella australiensis (strain DSM 15567 / CIP 107919 / 50-1 BON)</name>
    <dbReference type="NCBI Taxonomy" id="697281"/>
    <lineage>
        <taxon>Bacteria</taxon>
        <taxon>Bacillati</taxon>
        <taxon>Bacillota</taxon>
        <taxon>Clostridia</taxon>
        <taxon>Thermoanaerobacterales</taxon>
        <taxon>Thermoanaerobacterales Family IV. Incertae Sedis</taxon>
        <taxon>Mahella</taxon>
    </lineage>
</organism>
<reference evidence="8" key="1">
    <citation type="submission" date="2010-11" db="EMBL/GenBank/DDBJ databases">
        <title>The complete genome of Mahella australiensis DSM 15567.</title>
        <authorList>
            <consortium name="US DOE Joint Genome Institute (JGI-PGF)"/>
            <person name="Lucas S."/>
            <person name="Copeland A."/>
            <person name="Lapidus A."/>
            <person name="Bruce D."/>
            <person name="Goodwin L."/>
            <person name="Pitluck S."/>
            <person name="Kyrpides N."/>
            <person name="Mavromatis K."/>
            <person name="Pagani I."/>
            <person name="Ivanova N."/>
            <person name="Teshima H."/>
            <person name="Brettin T."/>
            <person name="Detter J.C."/>
            <person name="Han C."/>
            <person name="Tapia R."/>
            <person name="Land M."/>
            <person name="Hauser L."/>
            <person name="Markowitz V."/>
            <person name="Cheng J.-F."/>
            <person name="Hugenholtz P."/>
            <person name="Woyke T."/>
            <person name="Wu D."/>
            <person name="Spring S."/>
            <person name="Pukall R."/>
            <person name="Steenblock K."/>
            <person name="Schneider S."/>
            <person name="Klenk H.-P."/>
            <person name="Eisen J.A."/>
        </authorList>
    </citation>
    <scope>NUCLEOTIDE SEQUENCE [LARGE SCALE GENOMIC DNA]</scope>
    <source>
        <strain evidence="8">DSM 15567 / CIP 107919 / 50-1 BON</strain>
    </source>
</reference>
<accession>F3ZW62</accession>
<reference evidence="7 8" key="2">
    <citation type="journal article" date="2011" name="Stand. Genomic Sci.">
        <title>Complete genome sequence of Mahella australiensis type strain (50-1 BON).</title>
        <authorList>
            <person name="Sikorski J."/>
            <person name="Teshima H."/>
            <person name="Nolan M."/>
            <person name="Lucas S."/>
            <person name="Hammon N."/>
            <person name="Deshpande S."/>
            <person name="Cheng J.F."/>
            <person name="Pitluck S."/>
            <person name="Liolios K."/>
            <person name="Pagani I."/>
            <person name="Ivanova N."/>
            <person name="Huntemann M."/>
            <person name="Mavromatis K."/>
            <person name="Ovchinikova G."/>
            <person name="Pati A."/>
            <person name="Tapia R."/>
            <person name="Han C."/>
            <person name="Goodwin L."/>
            <person name="Chen A."/>
            <person name="Palaniappan K."/>
            <person name="Land M."/>
            <person name="Hauser L."/>
            <person name="Ngatchou-Djao O.D."/>
            <person name="Rohde M."/>
            <person name="Pukall R."/>
            <person name="Spring S."/>
            <person name="Abt B."/>
            <person name="Goker M."/>
            <person name="Detter J.C."/>
            <person name="Woyke T."/>
            <person name="Bristow J."/>
            <person name="Markowitz V."/>
            <person name="Hugenholtz P."/>
            <person name="Eisen J.A."/>
            <person name="Kyrpides N.C."/>
            <person name="Klenk H.P."/>
            <person name="Lapidus A."/>
        </authorList>
    </citation>
    <scope>NUCLEOTIDE SEQUENCE [LARGE SCALE GENOMIC DNA]</scope>
    <source>
        <strain evidence="8">DSM 15567 / CIP 107919 / 50-1 BON</strain>
    </source>
</reference>
<dbReference type="RefSeq" id="WP_013780872.1">
    <property type="nucleotide sequence ID" value="NC_015520.1"/>
</dbReference>
<dbReference type="Pfam" id="PF04060">
    <property type="entry name" value="FeS"/>
    <property type="match status" value="1"/>
</dbReference>
<feature type="domain" description="4Fe-4S ferredoxin-type" evidence="5">
    <location>
        <begin position="7"/>
        <end position="36"/>
    </location>
</feature>
<evidence type="ECO:0000256" key="3">
    <source>
        <dbReference type="ARBA" id="ARBA00023004"/>
    </source>
</evidence>
<evidence type="ECO:0000256" key="2">
    <source>
        <dbReference type="ARBA" id="ARBA00022723"/>
    </source>
</evidence>
<dbReference type="OrthoDB" id="9798098at2"/>
<dbReference type="Pfam" id="PF13237">
    <property type="entry name" value="Fer4_10"/>
    <property type="match status" value="1"/>
</dbReference>
<evidence type="ECO:0000259" key="6">
    <source>
        <dbReference type="PROSITE" id="PS51656"/>
    </source>
</evidence>
<gene>
    <name evidence="7" type="ordered locus">Mahau_1248</name>
</gene>
<dbReference type="Proteomes" id="UP000008457">
    <property type="component" value="Chromosome"/>
</dbReference>
<dbReference type="GO" id="GO:0046872">
    <property type="term" value="F:metal ion binding"/>
    <property type="evidence" value="ECO:0007669"/>
    <property type="project" value="UniProtKB-KW"/>
</dbReference>
<protein>
    <submittedName>
        <fullName evidence="7">Fe-S cluster domain protein</fullName>
    </submittedName>
</protein>
<dbReference type="SUPFAM" id="SSF53920">
    <property type="entry name" value="Fe-only hydrogenase"/>
    <property type="match status" value="1"/>
</dbReference>
<dbReference type="InterPro" id="IPR004108">
    <property type="entry name" value="Fe_hydrogenase_lsu_C"/>
</dbReference>
<dbReference type="InterPro" id="IPR050395">
    <property type="entry name" value="4Fe4S_Ferredoxin_RnfB"/>
</dbReference>
<dbReference type="STRING" id="697281.Mahau_1248"/>
<dbReference type="eggNOG" id="COG4624">
    <property type="taxonomic scope" value="Bacteria"/>
</dbReference>
<dbReference type="InterPro" id="IPR017896">
    <property type="entry name" value="4Fe4S_Fe-S-bd"/>
</dbReference>
<proteinExistence type="predicted"/>
<name>F3ZW62_MAHA5</name>
<dbReference type="InterPro" id="IPR007202">
    <property type="entry name" value="4Fe-4S_dom"/>
</dbReference>
<dbReference type="PROSITE" id="PS00198">
    <property type="entry name" value="4FE4S_FER_1"/>
    <property type="match status" value="1"/>
</dbReference>
<keyword evidence="2" id="KW-0479">Metal-binding</keyword>
<dbReference type="eggNOG" id="COG2221">
    <property type="taxonomic scope" value="Bacteria"/>
</dbReference>
<dbReference type="Gene3D" id="3.40.950.10">
    <property type="entry name" value="Fe-only Hydrogenase (Larger Subunit), Chain L, domain 3"/>
    <property type="match status" value="1"/>
</dbReference>
<feature type="domain" description="4Fe-4S ferredoxin-type" evidence="5">
    <location>
        <begin position="37"/>
        <end position="66"/>
    </location>
</feature>
<evidence type="ECO:0000313" key="7">
    <source>
        <dbReference type="EMBL" id="AEE96442.1"/>
    </source>
</evidence>
<dbReference type="PANTHER" id="PTHR43560">
    <property type="entry name" value="ION-TRANSLOCATING OXIDOREDUCTASE COMPLEX SUBUNIT B"/>
    <property type="match status" value="1"/>
</dbReference>
<dbReference type="InterPro" id="IPR017900">
    <property type="entry name" value="4Fe4S_Fe_S_CS"/>
</dbReference>
<sequence length="434" mass="47365">MDNNYFHSVTLNKEKCRGCTNCIKRCPTEAIRVRAGKANITAERCIDCGECIRVCPYHAKLAVTDPVDVISKYKYTIALTAPTLYGQFKRIEDALAVDDALKALGFDDVFEVAKAADIAAHFIKQRIESADIPRPIISSSCPVIVRLIQVRFPSLIEHMVDVWSPMEIAGYIAKQRAIETTGYDPDDIGAFFITPCPAKMTAIRHPIERRTSSVDGAIAISDIFGHIVAEVGGISSSRGAIEASSFGLGWANSGGESLSIGADNSLAVDGIQNVIKVLEEIEDDKMNDLDFFEGLSCPGGCVGGPLTVENGFVARNRIRKWAKSLSGQLYMTSLPRAPYFEQPILPNPAMKLDDDINAAMEKMQRIEIITDELPGLDCGSCGSPSCRALAEDIVQGKASIMDCVFKLRERVKELAKQVIDLSNIMPTGKHDEED</sequence>
<dbReference type="GO" id="GO:0051539">
    <property type="term" value="F:4 iron, 4 sulfur cluster binding"/>
    <property type="evidence" value="ECO:0007669"/>
    <property type="project" value="UniProtKB-KW"/>
</dbReference>
<dbReference type="eggNOG" id="COG2000">
    <property type="taxonomic scope" value="Bacteria"/>
</dbReference>
<evidence type="ECO:0000313" key="8">
    <source>
        <dbReference type="Proteomes" id="UP000008457"/>
    </source>
</evidence>
<dbReference type="Gene3D" id="3.30.70.20">
    <property type="match status" value="1"/>
</dbReference>
<feature type="domain" description="4Fe-4S" evidence="6">
    <location>
        <begin position="361"/>
        <end position="420"/>
    </location>
</feature>
<dbReference type="PROSITE" id="PS51656">
    <property type="entry name" value="4FE4S"/>
    <property type="match status" value="1"/>
</dbReference>
<keyword evidence="1" id="KW-0004">4Fe-4S</keyword>
<dbReference type="Gene3D" id="1.10.15.40">
    <property type="entry name" value="Electron transport complex subunit B, putative Fe-S cluster"/>
    <property type="match status" value="1"/>
</dbReference>
<evidence type="ECO:0000256" key="4">
    <source>
        <dbReference type="ARBA" id="ARBA00023014"/>
    </source>
</evidence>
<keyword evidence="4" id="KW-0411">Iron-sulfur</keyword>
<keyword evidence="8" id="KW-1185">Reference proteome</keyword>
<dbReference type="KEGG" id="mas:Mahau_1248"/>
<dbReference type="PANTHER" id="PTHR43560:SF1">
    <property type="entry name" value="ION-TRANSLOCATING OXIDOREDUCTASE COMPLEX SUBUNIT B"/>
    <property type="match status" value="1"/>
</dbReference>
<dbReference type="HOGENOM" id="CLU_036585_0_0_9"/>
<dbReference type="PROSITE" id="PS51379">
    <property type="entry name" value="4FE4S_FER_2"/>
    <property type="match status" value="2"/>
</dbReference>
<dbReference type="AlphaFoldDB" id="F3ZW62"/>
<evidence type="ECO:0000256" key="1">
    <source>
        <dbReference type="ARBA" id="ARBA00022485"/>
    </source>
</evidence>
<keyword evidence="3" id="KW-0408">Iron</keyword>
<evidence type="ECO:0000259" key="5">
    <source>
        <dbReference type="PROSITE" id="PS51379"/>
    </source>
</evidence>
<dbReference type="SUPFAM" id="SSF54862">
    <property type="entry name" value="4Fe-4S ferredoxins"/>
    <property type="match status" value="1"/>
</dbReference>
<dbReference type="Pfam" id="PF02906">
    <property type="entry name" value="Fe_hyd_lg_C"/>
    <property type="match status" value="2"/>
</dbReference>
<dbReference type="InterPro" id="IPR009016">
    <property type="entry name" value="Fe_hydrogenase"/>
</dbReference>